<dbReference type="Gene3D" id="1.10.10.1210">
    <property type="entry name" value="MAGE homology domain, winged helix WH2 motif"/>
    <property type="match status" value="1"/>
</dbReference>
<dbReference type="SMART" id="SM01392">
    <property type="entry name" value="MAGE_N"/>
    <property type="match status" value="1"/>
</dbReference>
<evidence type="ECO:0000256" key="1">
    <source>
        <dbReference type="SAM" id="MobiDB-lite"/>
    </source>
</evidence>
<gene>
    <name evidence="4" type="primary">LOC102823873</name>
</gene>
<dbReference type="InterPro" id="IPR002190">
    <property type="entry name" value="MHD_dom"/>
</dbReference>
<dbReference type="InterPro" id="IPR037445">
    <property type="entry name" value="MAGE"/>
</dbReference>
<dbReference type="GO" id="GO:0005634">
    <property type="term" value="C:nucleus"/>
    <property type="evidence" value="ECO:0007669"/>
    <property type="project" value="TreeGrafter"/>
</dbReference>
<feature type="compositionally biased region" description="Low complexity" evidence="1">
    <location>
        <begin position="329"/>
        <end position="355"/>
    </location>
</feature>
<dbReference type="OrthoDB" id="9836954at2759"/>
<dbReference type="Proteomes" id="UP000504623">
    <property type="component" value="Unplaced"/>
</dbReference>
<feature type="compositionally biased region" description="Acidic residues" evidence="1">
    <location>
        <begin position="60"/>
        <end position="70"/>
    </location>
</feature>
<dbReference type="Gene3D" id="1.10.10.1200">
    <property type="entry name" value="MAGE homology domain, winged helix WH1 motif"/>
    <property type="match status" value="1"/>
</dbReference>
<dbReference type="InterPro" id="IPR041898">
    <property type="entry name" value="MAGE_WH1"/>
</dbReference>
<dbReference type="InterPro" id="IPR041899">
    <property type="entry name" value="MAGE_WH2"/>
</dbReference>
<feature type="domain" description="MAGE" evidence="2">
    <location>
        <begin position="117"/>
        <end position="316"/>
    </location>
</feature>
<dbReference type="PANTHER" id="PTHR11736">
    <property type="entry name" value="MELANOMA-ASSOCIATED ANTIGEN MAGE ANTIGEN"/>
    <property type="match status" value="1"/>
</dbReference>
<dbReference type="PROSITE" id="PS50838">
    <property type="entry name" value="MAGE"/>
    <property type="match status" value="1"/>
</dbReference>
<sequence length="355" mass="39959">MPCAHAPKRQRYTLDQELQDAAFQADDEEESSSSDSPFDVYFLSDISSSSSSSSSPIDPQTDEIASDEELNTSQVSQDNSSSCSSLSSLNDDSSFKTHEEENPSSCQNQPDNESLLINEKAAELIKFLLLKYKTKEPITKAEIMTNIIKQYEDYFLLIFQNACECLELVFGLSVKEEDHTGNSYIFYNVLDLTYEKIPENEEDMPKTGLLMLILNLIFMEGNCVSEKKVWQVLSRTGIYPGREHAIYGEPKQFLTGELVQEKYVEYRQVPNTDPPCYEFVWGPRAHAETSKMKVLKFLAKVNNTIPSAFSKWYEDAMRDEEERAKARIAPTDSATAEATSSFSATTSSSPGPSED</sequence>
<dbReference type="FunFam" id="1.10.10.1200:FF:000007">
    <property type="entry name" value="Melanoma-associated antigen C2"/>
    <property type="match status" value="1"/>
</dbReference>
<accession>A0A9B0TW32</accession>
<dbReference type="GO" id="GO:0000122">
    <property type="term" value="P:negative regulation of transcription by RNA polymerase II"/>
    <property type="evidence" value="ECO:0007669"/>
    <property type="project" value="TreeGrafter"/>
</dbReference>
<feature type="compositionally biased region" description="Low complexity" evidence="1">
    <location>
        <begin position="44"/>
        <end position="59"/>
    </location>
</feature>
<feature type="compositionally biased region" description="Low complexity" evidence="1">
    <location>
        <begin position="73"/>
        <end position="92"/>
    </location>
</feature>
<dbReference type="AlphaFoldDB" id="A0A9B0TW32"/>
<keyword evidence="3" id="KW-1185">Reference proteome</keyword>
<feature type="compositionally biased region" description="Low complexity" evidence="1">
    <location>
        <begin position="15"/>
        <end position="24"/>
    </location>
</feature>
<dbReference type="RefSeq" id="XP_006869788.1">
    <property type="nucleotide sequence ID" value="XM_006869726.1"/>
</dbReference>
<dbReference type="SMART" id="SM01373">
    <property type="entry name" value="MAGE"/>
    <property type="match status" value="1"/>
</dbReference>
<feature type="region of interest" description="Disordered" evidence="1">
    <location>
        <begin position="323"/>
        <end position="355"/>
    </location>
</feature>
<evidence type="ECO:0000313" key="4">
    <source>
        <dbReference type="RefSeq" id="XP_006869788.1"/>
    </source>
</evidence>
<protein>
    <submittedName>
        <fullName evidence="4">Melanoma-associated antigen 10-like</fullName>
    </submittedName>
</protein>
<name>A0A9B0TW32_CHRAS</name>
<feature type="compositionally biased region" description="Basic residues" evidence="1">
    <location>
        <begin position="1"/>
        <end position="11"/>
    </location>
</feature>
<feature type="region of interest" description="Disordered" evidence="1">
    <location>
        <begin position="1"/>
        <end position="111"/>
    </location>
</feature>
<dbReference type="InterPro" id="IPR021072">
    <property type="entry name" value="MAGE_N"/>
</dbReference>
<dbReference type="Pfam" id="PF01454">
    <property type="entry name" value="MAGE"/>
    <property type="match status" value="1"/>
</dbReference>
<dbReference type="PANTHER" id="PTHR11736:SF84">
    <property type="entry name" value="MELANOMA-ASSOCIATED ANTIGEN C2"/>
    <property type="match status" value="1"/>
</dbReference>
<organism evidence="3 4">
    <name type="scientific">Chrysochloris asiatica</name>
    <name type="common">Cape golden mole</name>
    <dbReference type="NCBI Taxonomy" id="185453"/>
    <lineage>
        <taxon>Eukaryota</taxon>
        <taxon>Metazoa</taxon>
        <taxon>Chordata</taxon>
        <taxon>Craniata</taxon>
        <taxon>Vertebrata</taxon>
        <taxon>Euteleostomi</taxon>
        <taxon>Mammalia</taxon>
        <taxon>Eutheria</taxon>
        <taxon>Afrotheria</taxon>
        <taxon>Chrysochloridae</taxon>
        <taxon>Chrysochlorinae</taxon>
        <taxon>Chrysochloris</taxon>
    </lineage>
</organism>
<reference evidence="4" key="1">
    <citation type="submission" date="2025-08" db="UniProtKB">
        <authorList>
            <consortium name="RefSeq"/>
        </authorList>
    </citation>
    <scope>IDENTIFICATION</scope>
    <source>
        <tissue evidence="4">Spleen</tissue>
    </source>
</reference>
<dbReference type="GeneID" id="102823873"/>
<dbReference type="FunFam" id="1.10.10.1210:FF:000001">
    <property type="entry name" value="melanoma-associated antigen D1"/>
    <property type="match status" value="1"/>
</dbReference>
<proteinExistence type="predicted"/>
<evidence type="ECO:0000259" key="2">
    <source>
        <dbReference type="PROSITE" id="PS50838"/>
    </source>
</evidence>
<evidence type="ECO:0000313" key="3">
    <source>
        <dbReference type="Proteomes" id="UP000504623"/>
    </source>
</evidence>